<comment type="caution">
    <text evidence="3">The sequence shown here is derived from an EMBL/GenBank/DDBJ whole genome shotgun (WGS) entry which is preliminary data.</text>
</comment>
<organism evidence="3 4">
    <name type="scientific">Lysobacter panacisoli</name>
    <dbReference type="NCBI Taxonomy" id="1255263"/>
    <lineage>
        <taxon>Bacteria</taxon>
        <taxon>Pseudomonadati</taxon>
        <taxon>Pseudomonadota</taxon>
        <taxon>Gammaproteobacteria</taxon>
        <taxon>Lysobacterales</taxon>
        <taxon>Lysobacteraceae</taxon>
        <taxon>Lysobacter</taxon>
    </lineage>
</organism>
<dbReference type="RefSeq" id="WP_199244518.1">
    <property type="nucleotide sequence ID" value="NZ_BAABKY010000002.1"/>
</dbReference>
<proteinExistence type="predicted"/>
<dbReference type="Pfam" id="PF01075">
    <property type="entry name" value="Glyco_transf_9"/>
    <property type="match status" value="1"/>
</dbReference>
<dbReference type="EMBL" id="BAABKY010000002">
    <property type="protein sequence ID" value="GAA5072567.1"/>
    <property type="molecule type" value="Genomic_DNA"/>
</dbReference>
<dbReference type="InterPro" id="IPR002201">
    <property type="entry name" value="Glyco_trans_9"/>
</dbReference>
<dbReference type="Gene3D" id="3.40.50.2000">
    <property type="entry name" value="Glycogen Phosphorylase B"/>
    <property type="match status" value="2"/>
</dbReference>
<keyword evidence="1" id="KW-0328">Glycosyltransferase</keyword>
<name>A0ABP9L9J8_9GAMM</name>
<protein>
    <submittedName>
        <fullName evidence="3">Glycosyltransferase family 9 protein</fullName>
    </submittedName>
</protein>
<dbReference type="PANTHER" id="PTHR30160:SF1">
    <property type="entry name" value="LIPOPOLYSACCHARIDE 1,2-N-ACETYLGLUCOSAMINETRANSFERASE-RELATED"/>
    <property type="match status" value="1"/>
</dbReference>
<reference evidence="4" key="1">
    <citation type="journal article" date="2019" name="Int. J. Syst. Evol. Microbiol.">
        <title>The Global Catalogue of Microorganisms (GCM) 10K type strain sequencing project: providing services to taxonomists for standard genome sequencing and annotation.</title>
        <authorList>
            <consortium name="The Broad Institute Genomics Platform"/>
            <consortium name="The Broad Institute Genome Sequencing Center for Infectious Disease"/>
            <person name="Wu L."/>
            <person name="Ma J."/>
        </authorList>
    </citation>
    <scope>NUCLEOTIDE SEQUENCE [LARGE SCALE GENOMIC DNA]</scope>
    <source>
        <strain evidence="4">JCM 19212</strain>
    </source>
</reference>
<dbReference type="Proteomes" id="UP001501083">
    <property type="component" value="Unassembled WGS sequence"/>
</dbReference>
<keyword evidence="2" id="KW-0808">Transferase</keyword>
<evidence type="ECO:0000256" key="2">
    <source>
        <dbReference type="ARBA" id="ARBA00022679"/>
    </source>
</evidence>
<evidence type="ECO:0000313" key="3">
    <source>
        <dbReference type="EMBL" id="GAA5072567.1"/>
    </source>
</evidence>
<dbReference type="InterPro" id="IPR051199">
    <property type="entry name" value="LPS_LOS_Heptosyltrfase"/>
</dbReference>
<keyword evidence="4" id="KW-1185">Reference proteome</keyword>
<accession>A0ABP9L9J8</accession>
<sequence length="326" mass="35671">MLRDLLRLSSHEAVPMSPPSAPAVLVIRQGAFGDLIQADGALRDIRAHHRDARIVLLVAPAYRRLMERCPHVDELVLDPRASLLRPGQTLAVLRRLRAQRFERVYDLQGSDRTAFYRRWMPGSGEWFRRHNPSDSGVPDREAYATLLAQAGIAGRSLPDVGWMADDVQALLDAQGIRPGYVVLVPGSAARHPHKRWPHYADLARRLSDDGRQVVVAPGPDELELTRNLPCHVLTGPSGYLDWFALAGVLRGAAFVIGNDTGPTHLAAGLGVPGLALFGPHTSANRTGIRMGRFDAIEVADLQALSVDAVMAEIHARIDAHPGSDRR</sequence>
<dbReference type="SUPFAM" id="SSF53756">
    <property type="entry name" value="UDP-Glycosyltransferase/glycogen phosphorylase"/>
    <property type="match status" value="1"/>
</dbReference>
<dbReference type="PANTHER" id="PTHR30160">
    <property type="entry name" value="TETRAACYLDISACCHARIDE 4'-KINASE-RELATED"/>
    <property type="match status" value="1"/>
</dbReference>
<evidence type="ECO:0000313" key="4">
    <source>
        <dbReference type="Proteomes" id="UP001501083"/>
    </source>
</evidence>
<gene>
    <name evidence="3" type="ORF">GCM10025759_12660</name>
</gene>
<dbReference type="CDD" id="cd03789">
    <property type="entry name" value="GT9_LPS_heptosyltransferase"/>
    <property type="match status" value="1"/>
</dbReference>
<evidence type="ECO:0000256" key="1">
    <source>
        <dbReference type="ARBA" id="ARBA00022676"/>
    </source>
</evidence>